<accession>A0ABY4UZG1</accession>
<evidence type="ECO:0000313" key="2">
    <source>
        <dbReference type="Proteomes" id="UP001056079"/>
    </source>
</evidence>
<gene>
    <name evidence="1" type="ORF">K7395_24720</name>
</gene>
<evidence type="ECO:0000313" key="1">
    <source>
        <dbReference type="EMBL" id="USC49693.1"/>
    </source>
</evidence>
<reference evidence="1" key="1">
    <citation type="submission" date="2021-08" db="EMBL/GenBank/DDBJ databases">
        <title>DNA methylation of m4C regulates biosynthesis of daptomycin in Streptomyces roseosporus L30.</title>
        <authorList>
            <person name="Fang J.-L."/>
        </authorList>
    </citation>
    <scope>NUCLEOTIDE SEQUENCE</scope>
    <source>
        <strain evidence="1">L30</strain>
    </source>
</reference>
<protein>
    <submittedName>
        <fullName evidence="1">Uncharacterized protein</fullName>
    </submittedName>
</protein>
<keyword evidence="2" id="KW-1185">Reference proteome</keyword>
<name>A0ABY4UZG1_STRFL</name>
<dbReference type="EMBL" id="CP098609">
    <property type="protein sequence ID" value="USC49693.1"/>
    <property type="molecule type" value="Genomic_DNA"/>
</dbReference>
<dbReference type="Proteomes" id="UP001056079">
    <property type="component" value="Chromosome"/>
</dbReference>
<proteinExistence type="predicted"/>
<dbReference type="RefSeq" id="WP_006124571.1">
    <property type="nucleotide sequence ID" value="NZ_CP098609.1"/>
</dbReference>
<sequence length="83" mass="9068">MRMVPNRRGIASFLRSAETRELIERKTRAAERAAAADGGQFRTDVETGGRRVRGAVIGDYESDSMESTRAKLLRGLDGARGAD</sequence>
<organism evidence="1 2">
    <name type="scientific">Streptomyces filamentosus</name>
    <name type="common">Streptomyces roseosporus</name>
    <dbReference type="NCBI Taxonomy" id="67294"/>
    <lineage>
        <taxon>Bacteria</taxon>
        <taxon>Bacillati</taxon>
        <taxon>Actinomycetota</taxon>
        <taxon>Actinomycetes</taxon>
        <taxon>Kitasatosporales</taxon>
        <taxon>Streptomycetaceae</taxon>
        <taxon>Streptomyces</taxon>
    </lineage>
</organism>